<keyword evidence="1" id="KW-0812">Transmembrane</keyword>
<evidence type="ECO:0000313" key="3">
    <source>
        <dbReference type="Proteomes" id="UP000605676"/>
    </source>
</evidence>
<evidence type="ECO:0000313" key="2">
    <source>
        <dbReference type="EMBL" id="MBK3516984.1"/>
    </source>
</evidence>
<dbReference type="RefSeq" id="WP_200464214.1">
    <property type="nucleotide sequence ID" value="NZ_JAENRR010000011.1"/>
</dbReference>
<protein>
    <submittedName>
        <fullName evidence="2">Uncharacterized protein</fullName>
    </submittedName>
</protein>
<comment type="caution">
    <text evidence="2">The sequence shown here is derived from an EMBL/GenBank/DDBJ whole genome shotgun (WGS) entry which is preliminary data.</text>
</comment>
<keyword evidence="3" id="KW-1185">Reference proteome</keyword>
<dbReference type="EMBL" id="JAENRR010000011">
    <property type="protein sequence ID" value="MBK3516984.1"/>
    <property type="molecule type" value="Genomic_DNA"/>
</dbReference>
<accession>A0ABS1HH32</accession>
<feature type="transmembrane region" description="Helical" evidence="1">
    <location>
        <begin position="34"/>
        <end position="56"/>
    </location>
</feature>
<evidence type="ECO:0000256" key="1">
    <source>
        <dbReference type="SAM" id="Phobius"/>
    </source>
</evidence>
<proteinExistence type="predicted"/>
<name>A0ABS1HH32_9BACT</name>
<keyword evidence="1" id="KW-0472">Membrane</keyword>
<reference evidence="2 3" key="1">
    <citation type="submission" date="2021-01" db="EMBL/GenBank/DDBJ databases">
        <title>Carboxyliciviraga sp.nov., isolated from coastal sediments.</title>
        <authorList>
            <person name="Lu D."/>
            <person name="Zhang T."/>
        </authorList>
    </citation>
    <scope>NUCLEOTIDE SEQUENCE [LARGE SCALE GENOMIC DNA]</scope>
    <source>
        <strain evidence="2 3">N1Y132</strain>
    </source>
</reference>
<sequence>MSEASLNGSGKVGFLGGTLISVLNGISFEGMVETVFYTILGTVVSFGVSWLLKYFLKNHSKNSQ</sequence>
<dbReference type="Proteomes" id="UP000605676">
    <property type="component" value="Unassembled WGS sequence"/>
</dbReference>
<gene>
    <name evidence="2" type="ORF">JIV24_06490</name>
</gene>
<keyword evidence="1" id="KW-1133">Transmembrane helix</keyword>
<organism evidence="2 3">
    <name type="scientific">Carboxylicivirga marina</name>
    <dbReference type="NCBI Taxonomy" id="2800988"/>
    <lineage>
        <taxon>Bacteria</taxon>
        <taxon>Pseudomonadati</taxon>
        <taxon>Bacteroidota</taxon>
        <taxon>Bacteroidia</taxon>
        <taxon>Marinilabiliales</taxon>
        <taxon>Marinilabiliaceae</taxon>
        <taxon>Carboxylicivirga</taxon>
    </lineage>
</organism>